<dbReference type="GO" id="GO:0001510">
    <property type="term" value="P:RNA methylation"/>
    <property type="evidence" value="ECO:0007669"/>
    <property type="project" value="InterPro"/>
</dbReference>
<dbReference type="CDD" id="cd02440">
    <property type="entry name" value="AdoMet_MTases"/>
    <property type="match status" value="1"/>
</dbReference>
<keyword evidence="1 5" id="KW-0489">Methyltransferase</keyword>
<feature type="binding site" evidence="5">
    <location>
        <position position="284"/>
    </location>
    <ligand>
        <name>S-adenosyl-L-methionine</name>
        <dbReference type="ChEBI" id="CHEBI:59789"/>
    </ligand>
</feature>
<dbReference type="Pfam" id="PF01029">
    <property type="entry name" value="NusB"/>
    <property type="match status" value="1"/>
</dbReference>
<reference evidence="7 8" key="1">
    <citation type="submission" date="2015-09" db="EMBL/GenBank/DDBJ databases">
        <authorList>
            <consortium name="Swine Surveillance"/>
        </authorList>
    </citation>
    <scope>NUCLEOTIDE SEQUENCE [LARGE SCALE GENOMIC DNA]</scope>
    <source>
        <strain evidence="7 8">CECT 5294</strain>
    </source>
</reference>
<dbReference type="InterPro" id="IPR001678">
    <property type="entry name" value="MeTrfase_RsmB-F_NOP2_dom"/>
</dbReference>
<dbReference type="SUPFAM" id="SSF53335">
    <property type="entry name" value="S-adenosyl-L-methionine-dependent methyltransferases"/>
    <property type="match status" value="1"/>
</dbReference>
<dbReference type="GO" id="GO:0008173">
    <property type="term" value="F:RNA methyltransferase activity"/>
    <property type="evidence" value="ECO:0007669"/>
    <property type="project" value="InterPro"/>
</dbReference>
<dbReference type="PRINTS" id="PR02008">
    <property type="entry name" value="RCMTFAMILY"/>
</dbReference>
<evidence type="ECO:0000256" key="1">
    <source>
        <dbReference type="ARBA" id="ARBA00022603"/>
    </source>
</evidence>
<evidence type="ECO:0000256" key="3">
    <source>
        <dbReference type="ARBA" id="ARBA00022691"/>
    </source>
</evidence>
<dbReference type="EC" id="2.1.1.176" evidence="7"/>
<dbReference type="Proteomes" id="UP000051298">
    <property type="component" value="Unassembled WGS sequence"/>
</dbReference>
<comment type="similarity">
    <text evidence="5">Belongs to the class I-like SAM-binding methyltransferase superfamily. RsmB/NOP family.</text>
</comment>
<protein>
    <submittedName>
        <fullName evidence="7">Ribosomal RNA small subunit methyltransferase B</fullName>
        <ecNumber evidence="7">2.1.1.176</ecNumber>
    </submittedName>
</protein>
<dbReference type="RefSeq" id="WP_058123606.1">
    <property type="nucleotide sequence ID" value="NZ_CYRX01000029.1"/>
</dbReference>
<feature type="domain" description="SAM-dependent MTase RsmB/NOP-type" evidence="6">
    <location>
        <begin position="133"/>
        <end position="420"/>
    </location>
</feature>
<dbReference type="PROSITE" id="PS51686">
    <property type="entry name" value="SAM_MT_RSMB_NOP"/>
    <property type="match status" value="1"/>
</dbReference>
<dbReference type="PANTHER" id="PTHR22807">
    <property type="entry name" value="NOP2 YEAST -RELATED NOL1/NOP2/FMU SUN DOMAIN-CONTAINING"/>
    <property type="match status" value="1"/>
</dbReference>
<feature type="binding site" evidence="5">
    <location>
        <position position="300"/>
    </location>
    <ligand>
        <name>S-adenosyl-L-methionine</name>
        <dbReference type="ChEBI" id="CHEBI:59789"/>
    </ligand>
</feature>
<dbReference type="InterPro" id="IPR029063">
    <property type="entry name" value="SAM-dependent_MTases_sf"/>
</dbReference>
<dbReference type="Gene3D" id="1.10.940.10">
    <property type="entry name" value="NusB-like"/>
    <property type="match status" value="1"/>
</dbReference>
<dbReference type="GO" id="GO:0006355">
    <property type="term" value="P:regulation of DNA-templated transcription"/>
    <property type="evidence" value="ECO:0007669"/>
    <property type="project" value="InterPro"/>
</dbReference>
<dbReference type="eggNOG" id="COG0144">
    <property type="taxonomic scope" value="Bacteria"/>
</dbReference>
<dbReference type="SUPFAM" id="SSF48013">
    <property type="entry name" value="NusB-like"/>
    <property type="match status" value="1"/>
</dbReference>
<evidence type="ECO:0000259" key="6">
    <source>
        <dbReference type="PROSITE" id="PS51686"/>
    </source>
</evidence>
<feature type="binding site" evidence="5">
    <location>
        <begin position="237"/>
        <end position="243"/>
    </location>
    <ligand>
        <name>S-adenosyl-L-methionine</name>
        <dbReference type="ChEBI" id="CHEBI:59789"/>
    </ligand>
</feature>
<dbReference type="InterPro" id="IPR035926">
    <property type="entry name" value="NusB-like_sf"/>
</dbReference>
<keyword evidence="3 5" id="KW-0949">S-adenosyl-L-methionine</keyword>
<feature type="binding site" evidence="5">
    <location>
        <position position="258"/>
    </location>
    <ligand>
        <name>S-adenosyl-L-methionine</name>
        <dbReference type="ChEBI" id="CHEBI:59789"/>
    </ligand>
</feature>
<feature type="active site" description="Nucleophile" evidence="5">
    <location>
        <position position="353"/>
    </location>
</feature>
<dbReference type="Pfam" id="PF01189">
    <property type="entry name" value="Methyltr_RsmB-F"/>
    <property type="match status" value="1"/>
</dbReference>
<dbReference type="InterPro" id="IPR023267">
    <property type="entry name" value="RCMT"/>
</dbReference>
<evidence type="ECO:0000256" key="4">
    <source>
        <dbReference type="ARBA" id="ARBA00022884"/>
    </source>
</evidence>
<keyword evidence="2 5" id="KW-0808">Transferase</keyword>
<name>A0A0P1EZK1_9RHOB</name>
<sequence length="421" mass="45136">MSATPIASGQDARNGALRLLHAVLIEKRMLTEAQSDLSMYGADAARAGRLAGLVLRHLSRIDALLRPHLKRAPALRTQAILRLAVAELMLDDAAPHGVVDSAVSLAGAVPKTAKQSGLVNAVLRKVAQDRAGWDALPSATLPPWLRKPIAKAYGRDRLEAIEAAHLAQVPLDLTMKTTMPEGLPGTDLPTGSRRIEGAQVTALPGFETGDWWVQDAAAATPVRTLGDISGLRVLDLCAAPGGKTMQMAAAGAHVTALDISEGRVRRLRDNLARTGLAADVIVADVMEWEPEAPFDVVVLDAPCSATGTIRRHPDLPHLRKPAEIETLTQLQYQMLDRALGFVAPEGRLLYCTCSLLPVEGEFQVKAALKRHAGWNALPLDPTDLGLPEQAQSPHGLRLLPDLWAEQGGMDGFYISVLRRDG</sequence>
<evidence type="ECO:0000256" key="2">
    <source>
        <dbReference type="ARBA" id="ARBA00022679"/>
    </source>
</evidence>
<dbReference type="InterPro" id="IPR006027">
    <property type="entry name" value="NusB_RsmB_TIM44"/>
</dbReference>
<evidence type="ECO:0000313" key="7">
    <source>
        <dbReference type="EMBL" id="CUH60679.1"/>
    </source>
</evidence>
<dbReference type="AlphaFoldDB" id="A0A0P1EZK1"/>
<dbReference type="PANTHER" id="PTHR22807:SF61">
    <property type="entry name" value="NOL1_NOP2_SUN FAMILY PROTEIN _ ANTITERMINATION NUSB DOMAIN-CONTAINING PROTEIN"/>
    <property type="match status" value="1"/>
</dbReference>
<dbReference type="GO" id="GO:0003723">
    <property type="term" value="F:RNA binding"/>
    <property type="evidence" value="ECO:0007669"/>
    <property type="project" value="UniProtKB-UniRule"/>
</dbReference>
<dbReference type="STRING" id="266809.PM03_13175"/>
<gene>
    <name evidence="7" type="primary">rsmB_2</name>
    <name evidence="7" type="ORF">THS5294_01975</name>
</gene>
<evidence type="ECO:0000313" key="8">
    <source>
        <dbReference type="Proteomes" id="UP000051298"/>
    </source>
</evidence>
<organism evidence="7 8">
    <name type="scientific">Thalassobacter stenotrophicus</name>
    <dbReference type="NCBI Taxonomy" id="266809"/>
    <lineage>
        <taxon>Bacteria</taxon>
        <taxon>Pseudomonadati</taxon>
        <taxon>Pseudomonadota</taxon>
        <taxon>Alphaproteobacteria</taxon>
        <taxon>Rhodobacterales</taxon>
        <taxon>Roseobacteraceae</taxon>
        <taxon>Thalassobacter</taxon>
    </lineage>
</organism>
<dbReference type="EMBL" id="CYRX01000029">
    <property type="protein sequence ID" value="CUH60679.1"/>
    <property type="molecule type" value="Genomic_DNA"/>
</dbReference>
<proteinExistence type="inferred from homology"/>
<dbReference type="Gene3D" id="3.40.50.150">
    <property type="entry name" value="Vaccinia Virus protein VP39"/>
    <property type="match status" value="1"/>
</dbReference>
<dbReference type="InterPro" id="IPR049560">
    <property type="entry name" value="MeTrfase_RsmB-F_NOP2_cat"/>
</dbReference>
<evidence type="ECO:0000256" key="5">
    <source>
        <dbReference type="PROSITE-ProRule" id="PRU01023"/>
    </source>
</evidence>
<accession>A0A0P1EZK1</accession>
<keyword evidence="4 5" id="KW-0694">RNA-binding</keyword>